<evidence type="ECO:0000256" key="2">
    <source>
        <dbReference type="ARBA" id="ARBA00004725"/>
    </source>
</evidence>
<dbReference type="Proteomes" id="UP000319383">
    <property type="component" value="Chromosome"/>
</dbReference>
<keyword evidence="5" id="KW-0665">Pyrimidine biosynthesis</keyword>
<protein>
    <submittedName>
        <fullName evidence="8">Dihydroorotate dehydrogenase B (NAD(+)), catalytic subunit</fullName>
        <ecNumber evidence="8">1.3.1.14</ecNumber>
    </submittedName>
</protein>
<keyword evidence="9" id="KW-1185">Reference proteome</keyword>
<name>A0A517ZJ74_9PLAN</name>
<evidence type="ECO:0000256" key="4">
    <source>
        <dbReference type="ARBA" id="ARBA00022643"/>
    </source>
</evidence>
<dbReference type="GO" id="GO:0004589">
    <property type="term" value="F:dihydroorotate dehydrogenase (NAD+) activity"/>
    <property type="evidence" value="ECO:0007669"/>
    <property type="project" value="UniProtKB-EC"/>
</dbReference>
<dbReference type="GO" id="GO:0006207">
    <property type="term" value="P:'de novo' pyrimidine nucleobase biosynthetic process"/>
    <property type="evidence" value="ECO:0007669"/>
    <property type="project" value="InterPro"/>
</dbReference>
<keyword evidence="4" id="KW-0288">FMN</keyword>
<dbReference type="PANTHER" id="PTHR48109">
    <property type="entry name" value="DIHYDROOROTATE DEHYDROGENASE (QUINONE), MITOCHONDRIAL-RELATED"/>
    <property type="match status" value="1"/>
</dbReference>
<dbReference type="UniPathway" id="UPA00070"/>
<dbReference type="InterPro" id="IPR013785">
    <property type="entry name" value="Aldolase_TIM"/>
</dbReference>
<reference evidence="8 9" key="1">
    <citation type="submission" date="2019-02" db="EMBL/GenBank/DDBJ databases">
        <title>Deep-cultivation of Planctomycetes and their phenomic and genomic characterization uncovers novel biology.</title>
        <authorList>
            <person name="Wiegand S."/>
            <person name="Jogler M."/>
            <person name="Boedeker C."/>
            <person name="Pinto D."/>
            <person name="Vollmers J."/>
            <person name="Rivas-Marin E."/>
            <person name="Kohn T."/>
            <person name="Peeters S.H."/>
            <person name="Heuer A."/>
            <person name="Rast P."/>
            <person name="Oberbeckmann S."/>
            <person name="Bunk B."/>
            <person name="Jeske O."/>
            <person name="Meyerdierks A."/>
            <person name="Storesund J.E."/>
            <person name="Kallscheuer N."/>
            <person name="Luecker S."/>
            <person name="Lage O.M."/>
            <person name="Pohl T."/>
            <person name="Merkel B.J."/>
            <person name="Hornburger P."/>
            <person name="Mueller R.-W."/>
            <person name="Bruemmer F."/>
            <person name="Labrenz M."/>
            <person name="Spormann A.M."/>
            <person name="Op den Camp H."/>
            <person name="Overmann J."/>
            <person name="Amann R."/>
            <person name="Jetten M.S.M."/>
            <person name="Mascher T."/>
            <person name="Medema M.H."/>
            <person name="Devos D.P."/>
            <person name="Kaster A.-K."/>
            <person name="Ovreas L."/>
            <person name="Rohde M."/>
            <person name="Galperin M.Y."/>
            <person name="Jogler C."/>
        </authorList>
    </citation>
    <scope>NUCLEOTIDE SEQUENCE [LARGE SCALE GENOMIC DNA]</scope>
    <source>
        <strain evidence="8 9">Mal52</strain>
    </source>
</reference>
<dbReference type="InterPro" id="IPR005720">
    <property type="entry name" value="Dihydroorotate_DH_cat"/>
</dbReference>
<dbReference type="EC" id="1.3.1.14" evidence="8"/>
<comment type="cofactor">
    <cofactor evidence="1">
        <name>FMN</name>
        <dbReference type="ChEBI" id="CHEBI:58210"/>
    </cofactor>
</comment>
<dbReference type="InterPro" id="IPR001295">
    <property type="entry name" value="Dihydroorotate_DH_CS"/>
</dbReference>
<evidence type="ECO:0000256" key="3">
    <source>
        <dbReference type="ARBA" id="ARBA00022630"/>
    </source>
</evidence>
<feature type="domain" description="Dihydroorotate dehydrogenase catalytic" evidence="7">
    <location>
        <begin position="122"/>
        <end position="348"/>
    </location>
</feature>
<dbReference type="Gene3D" id="3.20.20.70">
    <property type="entry name" value="Aldolase class I"/>
    <property type="match status" value="1"/>
</dbReference>
<evidence type="ECO:0000256" key="6">
    <source>
        <dbReference type="ARBA" id="ARBA00023002"/>
    </source>
</evidence>
<dbReference type="EMBL" id="CP036276">
    <property type="protein sequence ID" value="QDU42509.1"/>
    <property type="molecule type" value="Genomic_DNA"/>
</dbReference>
<dbReference type="PROSITE" id="PS00912">
    <property type="entry name" value="DHODEHASE_2"/>
    <property type="match status" value="1"/>
</dbReference>
<dbReference type="Pfam" id="PF01180">
    <property type="entry name" value="DHO_dh"/>
    <property type="match status" value="1"/>
</dbReference>
<accession>A0A517ZJ74</accession>
<dbReference type="PANTHER" id="PTHR48109:SF1">
    <property type="entry name" value="DIHYDROOROTATE DEHYDROGENASE (FUMARATE)"/>
    <property type="match status" value="1"/>
</dbReference>
<keyword evidence="3" id="KW-0285">Flavoprotein</keyword>
<evidence type="ECO:0000256" key="5">
    <source>
        <dbReference type="ARBA" id="ARBA00022975"/>
    </source>
</evidence>
<evidence type="ECO:0000313" key="8">
    <source>
        <dbReference type="EMBL" id="QDU42509.1"/>
    </source>
</evidence>
<organism evidence="8 9">
    <name type="scientific">Symmachiella dynata</name>
    <dbReference type="NCBI Taxonomy" id="2527995"/>
    <lineage>
        <taxon>Bacteria</taxon>
        <taxon>Pseudomonadati</taxon>
        <taxon>Planctomycetota</taxon>
        <taxon>Planctomycetia</taxon>
        <taxon>Planctomycetales</taxon>
        <taxon>Planctomycetaceae</taxon>
        <taxon>Symmachiella</taxon>
    </lineage>
</organism>
<dbReference type="GO" id="GO:0005737">
    <property type="term" value="C:cytoplasm"/>
    <property type="evidence" value="ECO:0007669"/>
    <property type="project" value="InterPro"/>
</dbReference>
<sequence length="355" mass="37886">METHALNNLPRYDPCRSYAWNYDHPPGPVELGLAPVEGTWSFFGKPVPSPLGIPAGPLLNGAWLLYYASLGFDVLTYKTVRSSARECYPLPNLQPVEVDGMMRGGESALPVSATMRGSWAVSFGMPSQPPDVWRADVQRTRDRLAPEKVLSVSVVGSIQPGWSTEDLAADYAQCAKWAVDSGADCVETNFSCPNVNTCDGQLYLQPDAARCIAEAVRQAVGRTPYIIKIGHVTDDAAMSALIAAVQPFADGLAMTNSVAATVAADGADLLFGGDPRGICGLATRDAALEQVERFRQEITKQRAELEIIGVGGIGSADDVRAHLRAGAVSVHIATAAMVDPLIGEKIRRAFGSESR</sequence>
<gene>
    <name evidence="8" type="primary">pyrDB</name>
    <name evidence="8" type="ORF">Mal52_09720</name>
</gene>
<dbReference type="AlphaFoldDB" id="A0A517ZJ74"/>
<proteinExistence type="predicted"/>
<dbReference type="InterPro" id="IPR050074">
    <property type="entry name" value="DHO_dehydrogenase"/>
</dbReference>
<dbReference type="KEGG" id="sdyn:Mal52_09720"/>
<evidence type="ECO:0000259" key="7">
    <source>
        <dbReference type="Pfam" id="PF01180"/>
    </source>
</evidence>
<keyword evidence="6 8" id="KW-0560">Oxidoreductase</keyword>
<dbReference type="SUPFAM" id="SSF51395">
    <property type="entry name" value="FMN-linked oxidoreductases"/>
    <property type="match status" value="1"/>
</dbReference>
<evidence type="ECO:0000313" key="9">
    <source>
        <dbReference type="Proteomes" id="UP000319383"/>
    </source>
</evidence>
<dbReference type="RefSeq" id="WP_145374551.1">
    <property type="nucleotide sequence ID" value="NZ_CP036276.1"/>
</dbReference>
<dbReference type="InterPro" id="IPR012135">
    <property type="entry name" value="Dihydroorotate_DH_1_2"/>
</dbReference>
<dbReference type="PIRSF" id="PIRSF000164">
    <property type="entry name" value="DHO_oxidase"/>
    <property type="match status" value="1"/>
</dbReference>
<dbReference type="GO" id="GO:0044205">
    <property type="term" value="P:'de novo' UMP biosynthetic process"/>
    <property type="evidence" value="ECO:0007669"/>
    <property type="project" value="UniProtKB-UniPathway"/>
</dbReference>
<evidence type="ECO:0000256" key="1">
    <source>
        <dbReference type="ARBA" id="ARBA00001917"/>
    </source>
</evidence>
<comment type="pathway">
    <text evidence="2">Pyrimidine metabolism; UMP biosynthesis via de novo pathway.</text>
</comment>